<reference evidence="1 2" key="1">
    <citation type="submission" date="2014-02" db="EMBL/GenBank/DDBJ databases">
        <authorList>
            <person name="Sears C."/>
            <person name="Carroll K."/>
            <person name="Sack B.R."/>
            <person name="Qadri F."/>
            <person name="Myers L.L."/>
            <person name="Chung G.-T."/>
            <person name="Escheverria P."/>
            <person name="Fraser C.M."/>
            <person name="Sadzewicz L."/>
            <person name="Shefchek K.A."/>
            <person name="Tallon L."/>
            <person name="Das S.P."/>
            <person name="Daugherty S."/>
            <person name="Mongodin E.F."/>
        </authorList>
    </citation>
    <scope>NUCLEOTIDE SEQUENCE [LARGE SCALE GENOMIC DNA]</scope>
    <source>
        <strain evidence="1 2">3976T8</strain>
    </source>
</reference>
<protein>
    <submittedName>
        <fullName evidence="1">Uncharacterized protein</fullName>
    </submittedName>
</protein>
<accession>A0A016AQQ6</accession>
<organism evidence="1 2">
    <name type="scientific">Bacteroides fragilis str. 3976T8</name>
    <dbReference type="NCBI Taxonomy" id="1339314"/>
    <lineage>
        <taxon>Bacteria</taxon>
        <taxon>Pseudomonadati</taxon>
        <taxon>Bacteroidota</taxon>
        <taxon>Bacteroidia</taxon>
        <taxon>Bacteroidales</taxon>
        <taxon>Bacteroidaceae</taxon>
        <taxon>Bacteroides</taxon>
    </lineage>
</organism>
<sequence>MVFYHTGPSQLAQPSYRQSLFLPAACPIRNAGKRGQKQPAPSSA</sequence>
<dbReference type="AlphaFoldDB" id="A0A016AQQ6"/>
<proteinExistence type="predicted"/>
<evidence type="ECO:0000313" key="2">
    <source>
        <dbReference type="Proteomes" id="UP000020938"/>
    </source>
</evidence>
<dbReference type="EMBL" id="JGDS01000067">
    <property type="protein sequence ID" value="EXZ71473.1"/>
    <property type="molecule type" value="Genomic_DNA"/>
</dbReference>
<dbReference type="Proteomes" id="UP000020938">
    <property type="component" value="Unassembled WGS sequence"/>
</dbReference>
<dbReference type="PATRIC" id="fig|1339314.3.peg.4379"/>
<name>A0A016AQQ6_BACFG</name>
<comment type="caution">
    <text evidence="1">The sequence shown here is derived from an EMBL/GenBank/DDBJ whole genome shotgun (WGS) entry which is preliminary data.</text>
</comment>
<gene>
    <name evidence="1" type="ORF">M123_4241</name>
</gene>
<evidence type="ECO:0000313" key="1">
    <source>
        <dbReference type="EMBL" id="EXZ71473.1"/>
    </source>
</evidence>